<organism evidence="1 2">
    <name type="scientific">Candidatus Williamhamiltonella defendens</name>
    <dbReference type="NCBI Taxonomy" id="138072"/>
    <lineage>
        <taxon>Bacteria</taxon>
        <taxon>Pseudomonadati</taxon>
        <taxon>Pseudomonadota</taxon>
        <taxon>Gammaproteobacteria</taxon>
        <taxon>Enterobacterales</taxon>
        <taxon>Enterobacteriaceae</taxon>
        <taxon>aphid secondary symbionts</taxon>
        <taxon>Candidatus Williamhamiltonella</taxon>
    </lineage>
</organism>
<dbReference type="Proteomes" id="UP000229055">
    <property type="component" value="Chromosome"/>
</dbReference>
<evidence type="ECO:0000313" key="2">
    <source>
        <dbReference type="Proteomes" id="UP000229055"/>
    </source>
</evidence>
<dbReference type="AlphaFoldDB" id="A0A2D3TF00"/>
<proteinExistence type="predicted"/>
<dbReference type="EMBL" id="CP017613">
    <property type="protein sequence ID" value="ATW34400.1"/>
    <property type="molecule type" value="Genomic_DNA"/>
</dbReference>
<name>A0A2D3TF00_9ENTR</name>
<reference evidence="2" key="1">
    <citation type="submission" date="2016-10" db="EMBL/GenBank/DDBJ databases">
        <authorList>
            <person name="Chevignon G."/>
        </authorList>
    </citation>
    <scope>NUCLEOTIDE SEQUENCE [LARGE SCALE GENOMIC DNA]</scope>
    <source>
        <strain evidence="2">ZA17</strain>
    </source>
</reference>
<reference evidence="2" key="2">
    <citation type="submission" date="2017-11" db="EMBL/GenBank/DDBJ databases">
        <title>PacBio sequencing of new strain of the secondary endosymbiont Candidatus Hamiltonella defensa.</title>
        <authorList>
            <person name="Strand M.R."/>
            <person name="Oliver K."/>
        </authorList>
    </citation>
    <scope>NUCLEOTIDE SEQUENCE [LARGE SCALE GENOMIC DNA]</scope>
    <source>
        <strain evidence="2">ZA17</strain>
    </source>
</reference>
<evidence type="ECO:0000313" key="1">
    <source>
        <dbReference type="EMBL" id="ATW34400.1"/>
    </source>
</evidence>
<sequence length="117" mass="13398">MPQIALYGKEIETKTECPACLSEKLSELQQAEAEQEKYRKRSKIKTLMDNLNLPERFSDVTLDNYESVNPDAARCLKLCNDYATHWPVCSGQVKQASILCFFQYNRCGSFGVHPPLY</sequence>
<accession>A0A2D3TF00</accession>
<protein>
    <submittedName>
        <fullName evidence="1">Uncharacterized protein</fullName>
    </submittedName>
</protein>
<dbReference type="GeneID" id="66262060"/>
<dbReference type="RefSeq" id="WP_015873448.1">
    <property type="nucleotide sequence ID" value="NZ_CADIJI010000074.1"/>
</dbReference>
<gene>
    <name evidence="1" type="ORF">BJP43_09195</name>
</gene>